<sequence>MYSTGSRFALLSTPHRCITTLSLLHLCLFIYPRHVWTEIVLFIPPLLYSFRPVHLMSSMYYLRASDLGSQLYTRVCLLPSISCMIYFQTFPSLQHGDVHY</sequence>
<dbReference type="EMBL" id="ML736750">
    <property type="protein sequence ID" value="KAE8406976.1"/>
    <property type="molecule type" value="Genomic_DNA"/>
</dbReference>
<dbReference type="RefSeq" id="XP_031944295.1">
    <property type="nucleotide sequence ID" value="XM_032081208.1"/>
</dbReference>
<keyword evidence="2" id="KW-1185">Reference proteome</keyword>
<protein>
    <submittedName>
        <fullName evidence="1">Uncharacterized protein</fullName>
    </submittedName>
</protein>
<dbReference type="GeneID" id="43665899"/>
<accession>A0A5N7DKK0</accession>
<dbReference type="AlphaFoldDB" id="A0A5N7DKK0"/>
<proteinExistence type="predicted"/>
<evidence type="ECO:0000313" key="2">
    <source>
        <dbReference type="Proteomes" id="UP000325579"/>
    </source>
</evidence>
<accession>A0A5N6I739</accession>
<name>A0A5N7DKK0_9EURO</name>
<organism evidence="1 2">
    <name type="scientific">Aspergillus pseudonomiae</name>
    <dbReference type="NCBI Taxonomy" id="1506151"/>
    <lineage>
        <taxon>Eukaryota</taxon>
        <taxon>Fungi</taxon>
        <taxon>Dikarya</taxon>
        <taxon>Ascomycota</taxon>
        <taxon>Pezizomycotina</taxon>
        <taxon>Eurotiomycetes</taxon>
        <taxon>Eurotiomycetidae</taxon>
        <taxon>Eurotiales</taxon>
        <taxon>Aspergillaceae</taxon>
        <taxon>Aspergillus</taxon>
        <taxon>Aspergillus subgen. Circumdati</taxon>
    </lineage>
</organism>
<gene>
    <name evidence="1" type="ORF">BDV37DRAFT_241604</name>
</gene>
<dbReference type="Proteomes" id="UP000325579">
    <property type="component" value="Unassembled WGS sequence"/>
</dbReference>
<reference evidence="1 2" key="1">
    <citation type="submission" date="2019-04" db="EMBL/GenBank/DDBJ databases">
        <authorList>
            <consortium name="DOE Joint Genome Institute"/>
            <person name="Mondo S."/>
            <person name="Kjaerbolling I."/>
            <person name="Vesth T."/>
            <person name="Frisvad J.C."/>
            <person name="Nybo J.L."/>
            <person name="Theobald S."/>
            <person name="Kildgaard S."/>
            <person name="Isbrandt T."/>
            <person name="Kuo A."/>
            <person name="Sato A."/>
            <person name="Lyhne E.K."/>
            <person name="Kogle M.E."/>
            <person name="Wiebenga A."/>
            <person name="Kun R.S."/>
            <person name="Lubbers R.J."/>
            <person name="Makela M.R."/>
            <person name="Barry K."/>
            <person name="Chovatia M."/>
            <person name="Clum A."/>
            <person name="Daum C."/>
            <person name="Haridas S."/>
            <person name="He G."/>
            <person name="LaButti K."/>
            <person name="Lipzen A."/>
            <person name="Riley R."/>
            <person name="Salamov A."/>
            <person name="Simmons B.A."/>
            <person name="Magnuson J.K."/>
            <person name="Henrissat B."/>
            <person name="Mortensen U.H."/>
            <person name="Larsen T.O."/>
            <person name="Devries R.P."/>
            <person name="Grigoriev I.V."/>
            <person name="Machida M."/>
            <person name="Baker S.E."/>
            <person name="Andersen M.R."/>
            <person name="Cantor M.N."/>
            <person name="Hua S.X."/>
        </authorList>
    </citation>
    <scope>NUCLEOTIDE SEQUENCE [LARGE SCALE GENOMIC DNA]</scope>
    <source>
        <strain evidence="1 2">CBS 119388</strain>
    </source>
</reference>
<evidence type="ECO:0000313" key="1">
    <source>
        <dbReference type="EMBL" id="KAE8406976.1"/>
    </source>
</evidence>